<dbReference type="Proteomes" id="UP000186545">
    <property type="component" value="Unassembled WGS sequence"/>
</dbReference>
<sequence>MTTRREEALLALAESPLFQGANSVDKEDMIVRLIVDHFGRPEDIARLCQRDRSEASYLAEITGERMFRNHFVN</sequence>
<evidence type="ECO:0000313" key="2">
    <source>
        <dbReference type="Proteomes" id="UP000186545"/>
    </source>
</evidence>
<gene>
    <name evidence="1" type="ORF">A3I18_02300</name>
</gene>
<evidence type="ECO:0000313" key="1">
    <source>
        <dbReference type="EMBL" id="OGD70163.1"/>
    </source>
</evidence>
<proteinExistence type="predicted"/>
<dbReference type="EMBL" id="MFAD01000023">
    <property type="protein sequence ID" value="OGD70163.1"/>
    <property type="molecule type" value="Genomic_DNA"/>
</dbReference>
<organism evidence="1 2">
    <name type="scientific">Candidatus Campbellbacteria bacterium RIFCSPLOWO2_02_FULL_35_11</name>
    <dbReference type="NCBI Taxonomy" id="1797581"/>
    <lineage>
        <taxon>Bacteria</taxon>
        <taxon>Candidatus Campbelliibacteriota</taxon>
    </lineage>
</organism>
<accession>A0A1F5ERY0</accession>
<comment type="caution">
    <text evidence="1">The sequence shown here is derived from an EMBL/GenBank/DDBJ whole genome shotgun (WGS) entry which is preliminary data.</text>
</comment>
<protein>
    <submittedName>
        <fullName evidence="1">Uncharacterized protein</fullName>
    </submittedName>
</protein>
<reference evidence="1 2" key="1">
    <citation type="journal article" date="2016" name="Nat. Commun.">
        <title>Thousands of microbial genomes shed light on interconnected biogeochemical processes in an aquifer system.</title>
        <authorList>
            <person name="Anantharaman K."/>
            <person name="Brown C.T."/>
            <person name="Hug L.A."/>
            <person name="Sharon I."/>
            <person name="Castelle C.J."/>
            <person name="Probst A.J."/>
            <person name="Thomas B.C."/>
            <person name="Singh A."/>
            <person name="Wilkins M.J."/>
            <person name="Karaoz U."/>
            <person name="Brodie E.L."/>
            <person name="Williams K.H."/>
            <person name="Hubbard S.S."/>
            <person name="Banfield J.F."/>
        </authorList>
    </citation>
    <scope>NUCLEOTIDE SEQUENCE [LARGE SCALE GENOMIC DNA]</scope>
</reference>
<dbReference type="AlphaFoldDB" id="A0A1F5ERY0"/>
<name>A0A1F5ERY0_9BACT</name>